<dbReference type="Proteomes" id="UP000324222">
    <property type="component" value="Unassembled WGS sequence"/>
</dbReference>
<name>A0A5B7K8R0_PORTR</name>
<dbReference type="AlphaFoldDB" id="A0A5B7K8R0"/>
<keyword evidence="3" id="KW-1185">Reference proteome</keyword>
<protein>
    <submittedName>
        <fullName evidence="2">Uncharacterized protein</fullName>
    </submittedName>
</protein>
<accession>A0A5B7K8R0</accession>
<feature type="region of interest" description="Disordered" evidence="1">
    <location>
        <begin position="64"/>
        <end position="89"/>
    </location>
</feature>
<reference evidence="2 3" key="1">
    <citation type="submission" date="2019-05" db="EMBL/GenBank/DDBJ databases">
        <title>Another draft genome of Portunus trituberculatus and its Hox gene families provides insights of decapod evolution.</title>
        <authorList>
            <person name="Jeong J.-H."/>
            <person name="Song I."/>
            <person name="Kim S."/>
            <person name="Choi T."/>
            <person name="Kim D."/>
            <person name="Ryu S."/>
            <person name="Kim W."/>
        </authorList>
    </citation>
    <scope>NUCLEOTIDE SEQUENCE [LARGE SCALE GENOMIC DNA]</scope>
    <source>
        <tissue evidence="2">Muscle</tissue>
    </source>
</reference>
<gene>
    <name evidence="2" type="ORF">E2C01_098566</name>
</gene>
<evidence type="ECO:0000256" key="1">
    <source>
        <dbReference type="SAM" id="MobiDB-lite"/>
    </source>
</evidence>
<dbReference type="EMBL" id="VSRR010133929">
    <property type="protein sequence ID" value="MPD02957.1"/>
    <property type="molecule type" value="Genomic_DNA"/>
</dbReference>
<sequence length="89" mass="10012">MACCPCGLRVRDSATDVTEEERKSVGRFFREESFQNVKERCSEDKCSSHSSKGWRRLCSHQFHPSGRKRGEGSAATERLGLESSLSSLE</sequence>
<evidence type="ECO:0000313" key="3">
    <source>
        <dbReference type="Proteomes" id="UP000324222"/>
    </source>
</evidence>
<evidence type="ECO:0000313" key="2">
    <source>
        <dbReference type="EMBL" id="MPD02957.1"/>
    </source>
</evidence>
<comment type="caution">
    <text evidence="2">The sequence shown here is derived from an EMBL/GenBank/DDBJ whole genome shotgun (WGS) entry which is preliminary data.</text>
</comment>
<organism evidence="2 3">
    <name type="scientific">Portunus trituberculatus</name>
    <name type="common">Swimming crab</name>
    <name type="synonym">Neptunus trituberculatus</name>
    <dbReference type="NCBI Taxonomy" id="210409"/>
    <lineage>
        <taxon>Eukaryota</taxon>
        <taxon>Metazoa</taxon>
        <taxon>Ecdysozoa</taxon>
        <taxon>Arthropoda</taxon>
        <taxon>Crustacea</taxon>
        <taxon>Multicrustacea</taxon>
        <taxon>Malacostraca</taxon>
        <taxon>Eumalacostraca</taxon>
        <taxon>Eucarida</taxon>
        <taxon>Decapoda</taxon>
        <taxon>Pleocyemata</taxon>
        <taxon>Brachyura</taxon>
        <taxon>Eubrachyura</taxon>
        <taxon>Portunoidea</taxon>
        <taxon>Portunidae</taxon>
        <taxon>Portuninae</taxon>
        <taxon>Portunus</taxon>
    </lineage>
</organism>
<proteinExistence type="predicted"/>